<evidence type="ECO:0000313" key="1">
    <source>
        <dbReference type="EMBL" id="MDC9623074.1"/>
    </source>
</evidence>
<sequence>MSKENELYTRIGRSLYAAAPESAKIIVLEAELSAEDDHVKFMFDYVDELGNKSWFEPNSSQTDSELMDCLVELRKYYVENNLTNDHPAWHSCEVKLDVEQMKLNIEFKYED</sequence>
<dbReference type="InterPro" id="IPR036170">
    <property type="entry name" value="YezG-like_sf"/>
</dbReference>
<comment type="caution">
    <text evidence="1">The sequence shown here is derived from an EMBL/GenBank/DDBJ whole genome shotgun (WGS) entry which is preliminary data.</text>
</comment>
<dbReference type="RefSeq" id="WP_273580594.1">
    <property type="nucleotide sequence ID" value="NZ_JAQRFO010000040.1"/>
</dbReference>
<evidence type="ECO:0000313" key="2">
    <source>
        <dbReference type="Proteomes" id="UP001214757"/>
    </source>
</evidence>
<dbReference type="Gene3D" id="3.30.500.20">
    <property type="entry name" value="BH3703-like domains"/>
    <property type="match status" value="1"/>
</dbReference>
<organism evidence="1 2">
    <name type="scientific">Xenorhabdus aichiensis</name>
    <dbReference type="NCBI Taxonomy" id="3025874"/>
    <lineage>
        <taxon>Bacteria</taxon>
        <taxon>Pseudomonadati</taxon>
        <taxon>Pseudomonadota</taxon>
        <taxon>Gammaproteobacteria</taxon>
        <taxon>Enterobacterales</taxon>
        <taxon>Morganellaceae</taxon>
        <taxon>Xenorhabdus</taxon>
    </lineage>
</organism>
<protein>
    <recommendedName>
        <fullName evidence="3">DUF600 family protein</fullName>
    </recommendedName>
</protein>
<dbReference type="SUPFAM" id="SSF160424">
    <property type="entry name" value="BH3703-like"/>
    <property type="match status" value="1"/>
</dbReference>
<gene>
    <name evidence="1" type="ORF">PSI22_15875</name>
</gene>
<name>A0ABT5M5U3_9GAMM</name>
<dbReference type="EMBL" id="JAQRFO010000040">
    <property type="protein sequence ID" value="MDC9623074.1"/>
    <property type="molecule type" value="Genomic_DNA"/>
</dbReference>
<proteinExistence type="predicted"/>
<reference evidence="1 2" key="1">
    <citation type="submission" date="2023-02" db="EMBL/GenBank/DDBJ databases">
        <title>Entomopathogenic bacteria.</title>
        <authorList>
            <person name="Machado R.A."/>
        </authorList>
    </citation>
    <scope>NUCLEOTIDE SEQUENCE [LARGE SCALE GENOMIC DNA]</scope>
    <source>
        <strain evidence="1 2">XENO-7</strain>
    </source>
</reference>
<evidence type="ECO:0008006" key="3">
    <source>
        <dbReference type="Google" id="ProtNLM"/>
    </source>
</evidence>
<keyword evidence="2" id="KW-1185">Reference proteome</keyword>
<accession>A0ABT5M5U3</accession>
<dbReference type="Proteomes" id="UP001214757">
    <property type="component" value="Unassembled WGS sequence"/>
</dbReference>